<sequence length="291" mass="30375">MKPATTAGAGAAAPVRTRKRERPAARRALRGAWIGLGMLVLLFGGALAARFGAETDAIDVDAVLKAPSAEHWFGTDSSGRDVFVRTLAAGAADLPIALGGTLVALLAGTLLGLVAGTRNRFAEPIMRLVDGFQAFPLLILILVIVQISGGGTAVLVLTIAILNMPRFIRLTRAEALHIRESRYVFFAEVIGARRGHVLRRHILPNVSGAVLSQASVGGALALGAIGAMSFLGLGIAPPTPSWGAMVQSGATGITGGQWWPVLFPSLALVWAIVAFNLIADSLDAYFAKEIQ</sequence>
<dbReference type="CDD" id="cd06261">
    <property type="entry name" value="TM_PBP2"/>
    <property type="match status" value="1"/>
</dbReference>
<reference evidence="11" key="1">
    <citation type="journal article" date="2019" name="Int. J. Syst. Evol. Microbiol.">
        <title>The Global Catalogue of Microorganisms (GCM) 10K type strain sequencing project: providing services to taxonomists for standard genome sequencing and annotation.</title>
        <authorList>
            <consortium name="The Broad Institute Genomics Platform"/>
            <consortium name="The Broad Institute Genome Sequencing Center for Infectious Disease"/>
            <person name="Wu L."/>
            <person name="Ma J."/>
        </authorList>
    </citation>
    <scope>NUCLEOTIDE SEQUENCE [LARGE SCALE GENOMIC DNA]</scope>
    <source>
        <strain evidence="11">KCTC 42087</strain>
    </source>
</reference>
<keyword evidence="11" id="KW-1185">Reference proteome</keyword>
<feature type="transmembrane region" description="Helical" evidence="7">
    <location>
        <begin position="28"/>
        <end position="49"/>
    </location>
</feature>
<feature type="transmembrane region" description="Helical" evidence="7">
    <location>
        <begin position="214"/>
        <end position="237"/>
    </location>
</feature>
<evidence type="ECO:0000256" key="2">
    <source>
        <dbReference type="ARBA" id="ARBA00022448"/>
    </source>
</evidence>
<dbReference type="InterPro" id="IPR035906">
    <property type="entry name" value="MetI-like_sf"/>
</dbReference>
<comment type="similarity">
    <text evidence="7">Belongs to the binding-protein-dependent transport system permease family.</text>
</comment>
<proteinExistence type="inferred from homology"/>
<feature type="compositionally biased region" description="Low complexity" evidence="8">
    <location>
        <begin position="1"/>
        <end position="14"/>
    </location>
</feature>
<evidence type="ECO:0000256" key="1">
    <source>
        <dbReference type="ARBA" id="ARBA00004651"/>
    </source>
</evidence>
<feature type="region of interest" description="Disordered" evidence="8">
    <location>
        <begin position="1"/>
        <end position="23"/>
    </location>
</feature>
<comment type="caution">
    <text evidence="10">The sequence shown here is derived from an EMBL/GenBank/DDBJ whole genome shotgun (WGS) entry which is preliminary data.</text>
</comment>
<accession>A0ABW1AFB3</accession>
<evidence type="ECO:0000259" key="9">
    <source>
        <dbReference type="PROSITE" id="PS50928"/>
    </source>
</evidence>
<evidence type="ECO:0000256" key="5">
    <source>
        <dbReference type="ARBA" id="ARBA00022989"/>
    </source>
</evidence>
<evidence type="ECO:0000256" key="6">
    <source>
        <dbReference type="ARBA" id="ARBA00023136"/>
    </source>
</evidence>
<evidence type="ECO:0000313" key="10">
    <source>
        <dbReference type="EMBL" id="MFC5753229.1"/>
    </source>
</evidence>
<dbReference type="Pfam" id="PF00528">
    <property type="entry name" value="BPD_transp_1"/>
    <property type="match status" value="1"/>
</dbReference>
<dbReference type="InterPro" id="IPR050366">
    <property type="entry name" value="BP-dependent_transpt_permease"/>
</dbReference>
<dbReference type="PROSITE" id="PS50928">
    <property type="entry name" value="ABC_TM1"/>
    <property type="match status" value="1"/>
</dbReference>
<evidence type="ECO:0000256" key="7">
    <source>
        <dbReference type="RuleBase" id="RU363032"/>
    </source>
</evidence>
<protein>
    <submittedName>
        <fullName evidence="10">ABC transporter permease</fullName>
    </submittedName>
</protein>
<gene>
    <name evidence="10" type="ORF">ACFPZN_47085</name>
</gene>
<feature type="transmembrane region" description="Helical" evidence="7">
    <location>
        <begin position="258"/>
        <end position="279"/>
    </location>
</feature>
<keyword evidence="6 7" id="KW-0472">Membrane</keyword>
<evidence type="ECO:0000256" key="3">
    <source>
        <dbReference type="ARBA" id="ARBA00022475"/>
    </source>
</evidence>
<evidence type="ECO:0000313" key="11">
    <source>
        <dbReference type="Proteomes" id="UP001596074"/>
    </source>
</evidence>
<dbReference type="Gene3D" id="1.10.3720.10">
    <property type="entry name" value="MetI-like"/>
    <property type="match status" value="1"/>
</dbReference>
<organism evidence="10 11">
    <name type="scientific">Actinomadura rugatobispora</name>
    <dbReference type="NCBI Taxonomy" id="1994"/>
    <lineage>
        <taxon>Bacteria</taxon>
        <taxon>Bacillati</taxon>
        <taxon>Actinomycetota</taxon>
        <taxon>Actinomycetes</taxon>
        <taxon>Streptosporangiales</taxon>
        <taxon>Thermomonosporaceae</taxon>
        <taxon>Actinomadura</taxon>
    </lineage>
</organism>
<dbReference type="EMBL" id="JBHSON010000106">
    <property type="protein sequence ID" value="MFC5753229.1"/>
    <property type="molecule type" value="Genomic_DNA"/>
</dbReference>
<feature type="transmembrane region" description="Helical" evidence="7">
    <location>
        <begin position="96"/>
        <end position="116"/>
    </location>
</feature>
<dbReference type="InterPro" id="IPR000515">
    <property type="entry name" value="MetI-like"/>
</dbReference>
<evidence type="ECO:0000256" key="4">
    <source>
        <dbReference type="ARBA" id="ARBA00022692"/>
    </source>
</evidence>
<comment type="subcellular location">
    <subcellularLocation>
        <location evidence="1 7">Cell membrane</location>
        <topology evidence="1 7">Multi-pass membrane protein</topology>
    </subcellularLocation>
</comment>
<feature type="domain" description="ABC transmembrane type-1" evidence="9">
    <location>
        <begin position="90"/>
        <end position="279"/>
    </location>
</feature>
<keyword evidence="3" id="KW-1003">Cell membrane</keyword>
<dbReference type="Proteomes" id="UP001596074">
    <property type="component" value="Unassembled WGS sequence"/>
</dbReference>
<dbReference type="RefSeq" id="WP_378290037.1">
    <property type="nucleotide sequence ID" value="NZ_JBHSON010000106.1"/>
</dbReference>
<name>A0ABW1AFB3_9ACTN</name>
<dbReference type="SUPFAM" id="SSF161098">
    <property type="entry name" value="MetI-like"/>
    <property type="match status" value="1"/>
</dbReference>
<keyword evidence="5 7" id="KW-1133">Transmembrane helix</keyword>
<dbReference type="PANTHER" id="PTHR43386:SF1">
    <property type="entry name" value="D,D-DIPEPTIDE TRANSPORT SYSTEM PERMEASE PROTEIN DDPC-RELATED"/>
    <property type="match status" value="1"/>
</dbReference>
<evidence type="ECO:0000256" key="8">
    <source>
        <dbReference type="SAM" id="MobiDB-lite"/>
    </source>
</evidence>
<keyword evidence="4 7" id="KW-0812">Transmembrane</keyword>
<keyword evidence="2 7" id="KW-0813">Transport</keyword>
<dbReference type="PANTHER" id="PTHR43386">
    <property type="entry name" value="OLIGOPEPTIDE TRANSPORT SYSTEM PERMEASE PROTEIN APPC"/>
    <property type="match status" value="1"/>
</dbReference>
<feature type="transmembrane region" description="Helical" evidence="7">
    <location>
        <begin position="137"/>
        <end position="162"/>
    </location>
</feature>